<feature type="non-terminal residue" evidence="4">
    <location>
        <position position="1"/>
    </location>
</feature>
<dbReference type="PROSITE" id="PS51450">
    <property type="entry name" value="LRR"/>
    <property type="match status" value="1"/>
</dbReference>
<evidence type="ECO:0000256" key="3">
    <source>
        <dbReference type="SAM" id="MobiDB-lite"/>
    </source>
</evidence>
<dbReference type="PANTHER" id="PTHR18849:SF4">
    <property type="entry name" value="GENE 29133-RELATED"/>
    <property type="match status" value="1"/>
</dbReference>
<name>A0A8S4MXQ9_OWEFU</name>
<dbReference type="InterPro" id="IPR001611">
    <property type="entry name" value="Leu-rich_rpt"/>
</dbReference>
<evidence type="ECO:0000256" key="1">
    <source>
        <dbReference type="ARBA" id="ARBA00022614"/>
    </source>
</evidence>
<feature type="compositionally biased region" description="Basic and acidic residues" evidence="3">
    <location>
        <begin position="103"/>
        <end position="127"/>
    </location>
</feature>
<dbReference type="EMBL" id="CAIIXF020000001">
    <property type="protein sequence ID" value="CAH1773542.1"/>
    <property type="molecule type" value="Genomic_DNA"/>
</dbReference>
<dbReference type="Proteomes" id="UP000749559">
    <property type="component" value="Unassembled WGS sequence"/>
</dbReference>
<dbReference type="Gene3D" id="3.80.10.10">
    <property type="entry name" value="Ribonuclease Inhibitor"/>
    <property type="match status" value="1"/>
</dbReference>
<accession>A0A8S4MXQ9</accession>
<evidence type="ECO:0000313" key="4">
    <source>
        <dbReference type="EMBL" id="CAH1773542.1"/>
    </source>
</evidence>
<reference evidence="4" key="1">
    <citation type="submission" date="2022-03" db="EMBL/GenBank/DDBJ databases">
        <authorList>
            <person name="Martin C."/>
        </authorList>
    </citation>
    <scope>NUCLEOTIDE SEQUENCE</scope>
</reference>
<dbReference type="SUPFAM" id="SSF52058">
    <property type="entry name" value="L domain-like"/>
    <property type="match status" value="1"/>
</dbReference>
<dbReference type="AlphaFoldDB" id="A0A8S4MXQ9"/>
<dbReference type="InterPro" id="IPR032675">
    <property type="entry name" value="LRR_dom_sf"/>
</dbReference>
<evidence type="ECO:0000256" key="2">
    <source>
        <dbReference type="ARBA" id="ARBA00022737"/>
    </source>
</evidence>
<keyword evidence="1" id="KW-0433">Leucine-rich repeat</keyword>
<dbReference type="OrthoDB" id="1517790at2759"/>
<organism evidence="4 5">
    <name type="scientific">Owenia fusiformis</name>
    <name type="common">Polychaete worm</name>
    <dbReference type="NCBI Taxonomy" id="6347"/>
    <lineage>
        <taxon>Eukaryota</taxon>
        <taxon>Metazoa</taxon>
        <taxon>Spiralia</taxon>
        <taxon>Lophotrochozoa</taxon>
        <taxon>Annelida</taxon>
        <taxon>Polychaeta</taxon>
        <taxon>Sedentaria</taxon>
        <taxon>Canalipalpata</taxon>
        <taxon>Sabellida</taxon>
        <taxon>Oweniida</taxon>
        <taxon>Oweniidae</taxon>
        <taxon>Owenia</taxon>
    </lineage>
</organism>
<gene>
    <name evidence="4" type="ORF">OFUS_LOCUS1124</name>
</gene>
<keyword evidence="2" id="KW-0677">Repeat</keyword>
<sequence length="301" mass="34938">RKILIYLILYDTRIHWKKCANWKIMSENGSSQYSNNTRGSHPHSEISGTNVPLPLVTAYKGDVKSNKSNPEVLPKLPSHRFRWTNWHELRNNHIQGPQLKAPRVREGPPEKEEQFYTDKNDEGELMHTSKKGKERKDYQDKAEDWEEAEFANLSFQDLQHKYQKDNFLRVLKRLHVVEELNLIDNNLTDLSSVTFPKCEFLNLNRNHIASFKSLPKLPKVKYLSVGENNITLLDGIDNLRKSPIDILYLKGNSVVFTEYYRQRVFLELPHLKVLDGIPKLPSDTAPLPDDFVDKSSTCVIS</sequence>
<keyword evidence="5" id="KW-1185">Reference proteome</keyword>
<protein>
    <submittedName>
        <fullName evidence="4">Uncharacterized protein</fullName>
    </submittedName>
</protein>
<comment type="caution">
    <text evidence="4">The sequence shown here is derived from an EMBL/GenBank/DDBJ whole genome shotgun (WGS) entry which is preliminary data.</text>
</comment>
<evidence type="ECO:0000313" key="5">
    <source>
        <dbReference type="Proteomes" id="UP000749559"/>
    </source>
</evidence>
<proteinExistence type="predicted"/>
<feature type="region of interest" description="Disordered" evidence="3">
    <location>
        <begin position="99"/>
        <end position="137"/>
    </location>
</feature>
<dbReference type="PANTHER" id="PTHR18849">
    <property type="entry name" value="LEUCINE RICH REPEAT PROTEIN"/>
    <property type="match status" value="1"/>
</dbReference>